<comment type="caution">
    <text evidence="1">The sequence shown here is derived from an EMBL/GenBank/DDBJ whole genome shotgun (WGS) entry which is preliminary data.</text>
</comment>
<evidence type="ECO:0000313" key="2">
    <source>
        <dbReference type="Proteomes" id="UP000811246"/>
    </source>
</evidence>
<dbReference type="EMBL" id="CM031839">
    <property type="protein sequence ID" value="KAG6675666.1"/>
    <property type="molecule type" value="Genomic_DNA"/>
</dbReference>
<gene>
    <name evidence="1" type="ORF">I3842_15G114500</name>
</gene>
<reference evidence="1" key="1">
    <citation type="submission" date="2021-01" db="EMBL/GenBank/DDBJ databases">
        <authorList>
            <person name="Lovell J.T."/>
            <person name="Bentley N."/>
            <person name="Bhattarai G."/>
            <person name="Jenkins J.W."/>
            <person name="Sreedasyam A."/>
            <person name="Alarcon Y."/>
            <person name="Bock C."/>
            <person name="Boston L."/>
            <person name="Carlson J."/>
            <person name="Cervantes K."/>
            <person name="Clermont K."/>
            <person name="Krom N."/>
            <person name="Kubenka K."/>
            <person name="Mamidi S."/>
            <person name="Mattison C."/>
            <person name="Monteros M."/>
            <person name="Pisani C."/>
            <person name="Plott C."/>
            <person name="Rajasekar S."/>
            <person name="Rhein H.S."/>
            <person name="Rohla C."/>
            <person name="Song M."/>
            <person name="Hilaire R.S."/>
            <person name="Shu S."/>
            <person name="Wells L."/>
            <person name="Wang X."/>
            <person name="Webber J."/>
            <person name="Heerema R.J."/>
            <person name="Klein P."/>
            <person name="Conner P."/>
            <person name="Grauke L."/>
            <person name="Grimwood J."/>
            <person name="Schmutz J."/>
            <person name="Randall J.J."/>
        </authorList>
    </citation>
    <scope>NUCLEOTIDE SEQUENCE</scope>
    <source>
        <tissue evidence="1">Leaf</tissue>
    </source>
</reference>
<name>A0A922A837_CARIL</name>
<protein>
    <submittedName>
        <fullName evidence="1">Uncharacterized protein</fullName>
    </submittedName>
</protein>
<proteinExistence type="predicted"/>
<dbReference type="AlphaFoldDB" id="A0A922A837"/>
<dbReference type="EMBL" id="CM031839">
    <property type="protein sequence ID" value="KAG6675664.1"/>
    <property type="molecule type" value="Genomic_DNA"/>
</dbReference>
<accession>A0A922A837</accession>
<sequence length="253" mass="29965">MAGQSASFDDKEDVNTSFIKNHEHGGKKLSDEIAIMIESLKPLPDQSKCCIYKVSDQNRQSNEEAYTPQEISIGPFHRNNQKLQKMEDFKLRYLKRFEGRAETKLEDIVSTIEGEEERVRECYSETITLGSDDFVTMILVDASFIIELFKQNNWRIWDDYDREILKPWLCNRMKTDLILLENQLPFFIIEKIYETAFPSSSRTFIELCFRQFHYYNVQHHSPHSELKHEILHFTDLLRHFCMPPREGDRTGLK</sequence>
<dbReference type="Pfam" id="PF03140">
    <property type="entry name" value="DUF247"/>
    <property type="match status" value="1"/>
</dbReference>
<dbReference type="PANTHER" id="PTHR31170">
    <property type="entry name" value="BNAC04G53230D PROTEIN"/>
    <property type="match status" value="1"/>
</dbReference>
<dbReference type="EMBL" id="CM031839">
    <property type="protein sequence ID" value="KAG6675665.1"/>
    <property type="molecule type" value="Genomic_DNA"/>
</dbReference>
<dbReference type="Proteomes" id="UP000811246">
    <property type="component" value="Chromosome 15"/>
</dbReference>
<dbReference type="InterPro" id="IPR004158">
    <property type="entry name" value="DUF247_pln"/>
</dbReference>
<dbReference type="PANTHER" id="PTHR31170:SF19">
    <property type="match status" value="1"/>
</dbReference>
<organism evidence="1 2">
    <name type="scientific">Carya illinoinensis</name>
    <name type="common">Pecan</name>
    <dbReference type="NCBI Taxonomy" id="32201"/>
    <lineage>
        <taxon>Eukaryota</taxon>
        <taxon>Viridiplantae</taxon>
        <taxon>Streptophyta</taxon>
        <taxon>Embryophyta</taxon>
        <taxon>Tracheophyta</taxon>
        <taxon>Spermatophyta</taxon>
        <taxon>Magnoliopsida</taxon>
        <taxon>eudicotyledons</taxon>
        <taxon>Gunneridae</taxon>
        <taxon>Pentapetalae</taxon>
        <taxon>rosids</taxon>
        <taxon>fabids</taxon>
        <taxon>Fagales</taxon>
        <taxon>Juglandaceae</taxon>
        <taxon>Carya</taxon>
    </lineage>
</organism>
<evidence type="ECO:0000313" key="1">
    <source>
        <dbReference type="EMBL" id="KAG6675665.1"/>
    </source>
</evidence>